<gene>
    <name evidence="2" type="ORF">S12H4_59825</name>
</gene>
<proteinExistence type="predicted"/>
<comment type="caution">
    <text evidence="2">The sequence shown here is derived from an EMBL/GenBank/DDBJ whole genome shotgun (WGS) entry which is preliminary data.</text>
</comment>
<evidence type="ECO:0000313" key="2">
    <source>
        <dbReference type="EMBL" id="GAJ18748.1"/>
    </source>
</evidence>
<evidence type="ECO:0000256" key="1">
    <source>
        <dbReference type="SAM" id="MobiDB-lite"/>
    </source>
</evidence>
<feature type="compositionally biased region" description="Basic and acidic residues" evidence="1">
    <location>
        <begin position="31"/>
        <end position="43"/>
    </location>
</feature>
<dbReference type="EMBL" id="BARW01039210">
    <property type="protein sequence ID" value="GAJ18748.1"/>
    <property type="molecule type" value="Genomic_DNA"/>
</dbReference>
<dbReference type="AlphaFoldDB" id="X1UMP6"/>
<organism evidence="2">
    <name type="scientific">marine sediment metagenome</name>
    <dbReference type="NCBI Taxonomy" id="412755"/>
    <lineage>
        <taxon>unclassified sequences</taxon>
        <taxon>metagenomes</taxon>
        <taxon>ecological metagenomes</taxon>
    </lineage>
</organism>
<accession>X1UMP6</accession>
<feature type="region of interest" description="Disordered" evidence="1">
    <location>
        <begin position="23"/>
        <end position="43"/>
    </location>
</feature>
<sequence length="43" mass="5081">MKDENKTKAELIKELNTLRKERGKSALNNITERKQVERREGQP</sequence>
<feature type="non-terminal residue" evidence="2">
    <location>
        <position position="43"/>
    </location>
</feature>
<reference evidence="2" key="1">
    <citation type="journal article" date="2014" name="Front. Microbiol.">
        <title>High frequency of phylogenetically diverse reductive dehalogenase-homologous genes in deep subseafloor sedimentary metagenomes.</title>
        <authorList>
            <person name="Kawai M."/>
            <person name="Futagami T."/>
            <person name="Toyoda A."/>
            <person name="Takaki Y."/>
            <person name="Nishi S."/>
            <person name="Hori S."/>
            <person name="Arai W."/>
            <person name="Tsubouchi T."/>
            <person name="Morono Y."/>
            <person name="Uchiyama I."/>
            <person name="Ito T."/>
            <person name="Fujiyama A."/>
            <person name="Inagaki F."/>
            <person name="Takami H."/>
        </authorList>
    </citation>
    <scope>NUCLEOTIDE SEQUENCE</scope>
    <source>
        <strain evidence="2">Expedition CK06-06</strain>
    </source>
</reference>
<protein>
    <submittedName>
        <fullName evidence="2">Uncharacterized protein</fullName>
    </submittedName>
</protein>
<name>X1UMP6_9ZZZZ</name>